<keyword evidence="3" id="KW-0813">Transport</keyword>
<feature type="transmembrane region" description="Helical" evidence="11">
    <location>
        <begin position="524"/>
        <end position="547"/>
    </location>
</feature>
<evidence type="ECO:0000256" key="8">
    <source>
        <dbReference type="ARBA" id="ARBA00022989"/>
    </source>
</evidence>
<evidence type="ECO:0000256" key="2">
    <source>
        <dbReference type="ARBA" id="ARBA00008869"/>
    </source>
</evidence>
<dbReference type="EMBL" id="JAODUO010000407">
    <property type="protein sequence ID" value="KAK2181175.1"/>
    <property type="molecule type" value="Genomic_DNA"/>
</dbReference>
<reference evidence="13" key="1">
    <citation type="journal article" date="2023" name="Mol. Biol. Evol.">
        <title>Third-Generation Sequencing Reveals the Adaptive Role of the Epigenome in Three Deep-Sea Polychaetes.</title>
        <authorList>
            <person name="Perez M."/>
            <person name="Aroh O."/>
            <person name="Sun Y."/>
            <person name="Lan Y."/>
            <person name="Juniper S.K."/>
            <person name="Young C.R."/>
            <person name="Angers B."/>
            <person name="Qian P.Y."/>
        </authorList>
    </citation>
    <scope>NUCLEOTIDE SEQUENCE</scope>
    <source>
        <strain evidence="13">R07B-5</strain>
    </source>
</reference>
<feature type="transmembrane region" description="Helical" evidence="11">
    <location>
        <begin position="1679"/>
        <end position="1701"/>
    </location>
</feature>
<feature type="transmembrane region" description="Helical" evidence="11">
    <location>
        <begin position="559"/>
        <end position="582"/>
    </location>
</feature>
<evidence type="ECO:0000256" key="3">
    <source>
        <dbReference type="ARBA" id="ARBA00022448"/>
    </source>
</evidence>
<keyword evidence="5" id="KW-0677">Repeat</keyword>
<comment type="caution">
    <text evidence="13">The sequence shown here is derived from an EMBL/GenBank/DDBJ whole genome shotgun (WGS) entry which is preliminary data.</text>
</comment>
<dbReference type="Pfam" id="PF00005">
    <property type="entry name" value="ABC_tran"/>
    <property type="match status" value="2"/>
</dbReference>
<evidence type="ECO:0000256" key="5">
    <source>
        <dbReference type="ARBA" id="ARBA00022737"/>
    </source>
</evidence>
<dbReference type="InterPro" id="IPR056264">
    <property type="entry name" value="R2_ABCA1-4-like"/>
</dbReference>
<keyword evidence="4 11" id="KW-0812">Transmembrane</keyword>
<feature type="region of interest" description="Disordered" evidence="10">
    <location>
        <begin position="2143"/>
        <end position="2163"/>
    </location>
</feature>
<dbReference type="PANTHER" id="PTHR19229">
    <property type="entry name" value="ATP-BINDING CASSETTE TRANSPORTER SUBFAMILY A ABCA"/>
    <property type="match status" value="1"/>
</dbReference>
<feature type="transmembrane region" description="Helical" evidence="11">
    <location>
        <begin position="23"/>
        <end position="42"/>
    </location>
</feature>
<feature type="domain" description="ABC transporter" evidence="12">
    <location>
        <begin position="1740"/>
        <end position="1975"/>
    </location>
</feature>
<keyword evidence="7" id="KW-0067">ATP-binding</keyword>
<dbReference type="SMART" id="SM00382">
    <property type="entry name" value="AAA"/>
    <property type="match status" value="2"/>
</dbReference>
<dbReference type="InterPro" id="IPR013525">
    <property type="entry name" value="ABC2_TM"/>
</dbReference>
<feature type="transmembrane region" description="Helical" evidence="11">
    <location>
        <begin position="1522"/>
        <end position="1550"/>
    </location>
</feature>
<keyword evidence="8 11" id="KW-1133">Transmembrane helix</keyword>
<feature type="transmembrane region" description="Helical" evidence="11">
    <location>
        <begin position="1184"/>
        <end position="1204"/>
    </location>
</feature>
<dbReference type="InterPro" id="IPR026082">
    <property type="entry name" value="ABCA"/>
</dbReference>
<evidence type="ECO:0000256" key="7">
    <source>
        <dbReference type="ARBA" id="ARBA00022840"/>
    </source>
</evidence>
<evidence type="ECO:0000259" key="12">
    <source>
        <dbReference type="PROSITE" id="PS50893"/>
    </source>
</evidence>
<evidence type="ECO:0000256" key="11">
    <source>
        <dbReference type="SAM" id="Phobius"/>
    </source>
</evidence>
<keyword evidence="6" id="KW-0547">Nucleotide-binding</keyword>
<dbReference type="InterPro" id="IPR003439">
    <property type="entry name" value="ABC_transporter-like_ATP-bd"/>
</dbReference>
<sequence>MVLGRQIKLLLWKNFMLRKRQPFRVIAELLLPLILFLLLAWVKRRGLKSFNHECHFDGKPMPSSGPLPFFQGLICAASNTCYKNVRPSEDAGVVNIYNSSLMSQLFVEVQEVLRNESKIEAATQLLQDITTLQNMQQKAASGKLQCSIKLGDVLINTTQVIETAKKDNISLSPDTFQTLFTNASLNPSKLCQLDDNQFDTLVKDVNSQVDTAELVKQLVACTENTTGKTIGTNKDSLQKNRALFQDLRGLSSLQTVLKTSNQVFGDSNTMKVTNDSAALSFFSRMFCGQESTIFGKMEGARSLMPQIQQDEEDLKYNYDYGTNSSVMGNLVIDSRDTENHAGWRRAKDSLGALSLIYPNITAFDQFHKFLSNETNTDGSLDWRTFIHNMNTSMESVKKYLDCFNVNKFKGYATEADLEAASLHFLENNTFWAGLVFDVDPNSTNSTELPTYISYKIRIDTDHVDTTSGSKVMDRFMWRIAGSFPLFMTIAWIFTASMIVKGIVYEKEQRLKEVMKVMGLSNASHWLAWFITCFIMMFLSVLLLLCVLKFGKLLENSDISVIFVFMVIYTVATISECFMFTVFFSKANVAAACAGIFYFIGYLPFSLCLHWEQYMTAAEKGVAQGIGMQWQYVASSPMPGDNFNLLMCMVLMLLDALIYGLITWYIEAVFPGEYGLPQPWNFMVTKAYWCSYDYSADKNLEDADSVCDPSRMQENRENFEAEPNDLTLGVSIRGLRKVYKRGNKVAVDRLTINFYEGQLTSFLGHNGAGKTTTMSILTGLFPQTAGTAYIYDMDIRTELNDIRKKMGMCPQYNVLFNMLSVEEHLWFYSRLKGMDNESIKREMSGMIQDIGLPHKRHEMAKNLSGGMKRKMSVALAFAAGSRVVILDEPTAGVDPYSRKSIWDLLLKYKKGRTIIMSTHFMEEADVLGDRIAILSQGKLCCCGSSLFLKTHFGSGYYLTVARDLATEDDGGKKDDQDKSGKLAEVPSAMTGHGEEAAAANRAFGQREAALTTLIHKFLPGAVLVEDMNSEITYQLPDDRHHTQLFKDLFLALDDNIKNLGFSSYGISDTTLEEVFLKVTDTNVLDKAEALDRLTDRGMLATPVNRSSFRRKQILTPLLENDGLQQDDGNVTANNGGFGSTECVMPTDDYDGTNSRKLSGFALVKIQFFALLVKRFHYMRRSKKSFIAQIILPVIFVCLAMVFSRVTPEVTNEPPLELHPWLLVSSRLSVEERRLNMFISNDQLQSNWTEKLTKLLTTEDCAVGCRCMDPTVNMIEDYPCIPVEKKDEKWEYFHDEFNETVPCNCSTGVQVCPKGAAGPRPRRKLLPTTDYLLDMTGRNISDWIIKTTSEYTQTRFGGLAYGEVNGMAQLNGTEFKKFTDGLLETVQSSSTSRGNSLWPAIINNVDELLARLVTKENGKVWFNNKGYQSSVAYMNVLNNALLRISLPTGADPSKYGISITNHPINRTRTQRTMVTLKASAVEVLISIAVIFAMSFIPAGFCLFLTEERSSNSKHLQLVSGVKPVIYWVATFFWDMVSYFVSGIICILIFVIFQQRAYVSGINAPCLVALILLYGWAITPLMYILSYGFKVPSSSFVALSCINVFIGIITTISTFILELFSDPELDEINNILRQVFLVLPQFCLGRGLIDMTKNQLLSDFLANYGEHVTINPFGWEIVGRNLFSLFILGAAYFSVVIFIEYGFWINKIFFKPQQPAAIPHHEDIDVARERQRVFCGNTHNDTLTIESLTKTYRGVHGKQHPAVDNICLGVHKGECFGLLGVNGAGKTTTFKMLTGDVGVTSGDAHLCGHSILTDIVSVHQHLGYCPQFDALCPLLTGMEHLYLYARLRGVPAEQVPQAAMWALKRLNLVQHADKIVADYSGGNRRKLSTAIALVGNPSVIFLDEPSTGMDPKARRFLWKCVSDITKSGRSVVLTSHSMEECEALCNRIAIMVNGTFQCLGSIQHLKNRFGNGYTVILHIAGHPTDEHKIHVMDFISKTFPSAQLKEHHQNMLQYQLGSTLLSLAYIFGELEKARDWLHIEDYSVCQTTLDQVFINFAKNQTDLVDDELRALVARNKQANPAQRQSLNVAGPHVRHLDNVLALGDTQSVSGNTFRMLPMDTEPPFRHNEVDDNEVNHNIIIQSELNHNGPTPNGVNHSGVNQNGVNQGEVNHTVVNHRDVSLSV</sequence>
<proteinExistence type="inferred from homology"/>
<dbReference type="PROSITE" id="PS00211">
    <property type="entry name" value="ABC_TRANSPORTER_1"/>
    <property type="match status" value="1"/>
</dbReference>
<protein>
    <recommendedName>
        <fullName evidence="12">ABC transporter domain-containing protein</fullName>
    </recommendedName>
</protein>
<feature type="transmembrane region" description="Helical" evidence="11">
    <location>
        <begin position="1481"/>
        <end position="1502"/>
    </location>
</feature>
<comment type="subcellular location">
    <subcellularLocation>
        <location evidence="1">Membrane</location>
        <topology evidence="1">Multi-pass membrane protein</topology>
    </subcellularLocation>
</comment>
<feature type="transmembrane region" description="Helical" evidence="11">
    <location>
        <begin position="588"/>
        <end position="610"/>
    </location>
</feature>
<evidence type="ECO:0000256" key="6">
    <source>
        <dbReference type="ARBA" id="ARBA00022741"/>
    </source>
</evidence>
<dbReference type="FunFam" id="3.40.50.300:FF:000327">
    <property type="entry name" value="ATP-binding cassette sub-family A member 3"/>
    <property type="match status" value="1"/>
</dbReference>
<comment type="similarity">
    <text evidence="2">Belongs to the ABC transporter superfamily. ABCA family.</text>
</comment>
<organism evidence="13 14">
    <name type="scientific">Ridgeia piscesae</name>
    <name type="common">Tubeworm</name>
    <dbReference type="NCBI Taxonomy" id="27915"/>
    <lineage>
        <taxon>Eukaryota</taxon>
        <taxon>Metazoa</taxon>
        <taxon>Spiralia</taxon>
        <taxon>Lophotrochozoa</taxon>
        <taxon>Annelida</taxon>
        <taxon>Polychaeta</taxon>
        <taxon>Sedentaria</taxon>
        <taxon>Canalipalpata</taxon>
        <taxon>Sabellida</taxon>
        <taxon>Siboglinidae</taxon>
        <taxon>Ridgeia</taxon>
    </lineage>
</organism>
<dbReference type="Pfam" id="PF12698">
    <property type="entry name" value="ABC2_membrane_3"/>
    <property type="match status" value="2"/>
</dbReference>
<dbReference type="GO" id="GO:0005319">
    <property type="term" value="F:lipid transporter activity"/>
    <property type="evidence" value="ECO:0007669"/>
    <property type="project" value="TreeGrafter"/>
</dbReference>
<feature type="transmembrane region" description="Helical" evidence="11">
    <location>
        <begin position="644"/>
        <end position="665"/>
    </location>
</feature>
<feature type="transmembrane region" description="Helical" evidence="11">
    <location>
        <begin position="479"/>
        <end position="504"/>
    </location>
</feature>
<dbReference type="GO" id="GO:0016020">
    <property type="term" value="C:membrane"/>
    <property type="evidence" value="ECO:0007669"/>
    <property type="project" value="UniProtKB-SubCell"/>
</dbReference>
<evidence type="ECO:0000256" key="1">
    <source>
        <dbReference type="ARBA" id="ARBA00004141"/>
    </source>
</evidence>
<evidence type="ECO:0000256" key="9">
    <source>
        <dbReference type="ARBA" id="ARBA00023136"/>
    </source>
</evidence>
<dbReference type="SUPFAM" id="SSF52540">
    <property type="entry name" value="P-loop containing nucleoside triphosphate hydrolases"/>
    <property type="match status" value="2"/>
</dbReference>
<name>A0AAD9L1C2_RIDPI</name>
<evidence type="ECO:0000313" key="13">
    <source>
        <dbReference type="EMBL" id="KAK2181175.1"/>
    </source>
</evidence>
<feature type="transmembrane region" description="Helical" evidence="11">
    <location>
        <begin position="1556"/>
        <end position="1581"/>
    </location>
</feature>
<feature type="transmembrane region" description="Helical" evidence="11">
    <location>
        <begin position="1593"/>
        <end position="1614"/>
    </location>
</feature>
<dbReference type="FunFam" id="3.40.50.300:FF:000264">
    <property type="entry name" value="ATP-binding cassette, sub-family A (ABC1), member 1"/>
    <property type="match status" value="1"/>
</dbReference>
<dbReference type="PROSITE" id="PS50893">
    <property type="entry name" value="ABC_TRANSPORTER_2"/>
    <property type="match status" value="2"/>
</dbReference>
<dbReference type="GO" id="GO:0005524">
    <property type="term" value="F:ATP binding"/>
    <property type="evidence" value="ECO:0007669"/>
    <property type="project" value="UniProtKB-KW"/>
</dbReference>
<dbReference type="InterPro" id="IPR027417">
    <property type="entry name" value="P-loop_NTPase"/>
</dbReference>
<dbReference type="InterPro" id="IPR017871">
    <property type="entry name" value="ABC_transporter-like_CS"/>
</dbReference>
<feature type="domain" description="ABC transporter" evidence="12">
    <location>
        <begin position="729"/>
        <end position="960"/>
    </location>
</feature>
<dbReference type="Pfam" id="PF23321">
    <property type="entry name" value="R1_ABCA1"/>
    <property type="match status" value="1"/>
</dbReference>
<keyword evidence="14" id="KW-1185">Reference proteome</keyword>
<dbReference type="Gene3D" id="3.40.50.300">
    <property type="entry name" value="P-loop containing nucleotide triphosphate hydrolases"/>
    <property type="match status" value="2"/>
</dbReference>
<dbReference type="CDD" id="cd03263">
    <property type="entry name" value="ABC_subfamily_A"/>
    <property type="match status" value="2"/>
</dbReference>
<dbReference type="GO" id="GO:0140359">
    <property type="term" value="F:ABC-type transporter activity"/>
    <property type="evidence" value="ECO:0007669"/>
    <property type="project" value="InterPro"/>
</dbReference>
<evidence type="ECO:0000256" key="10">
    <source>
        <dbReference type="SAM" id="MobiDB-lite"/>
    </source>
</evidence>
<dbReference type="InterPro" id="IPR003593">
    <property type="entry name" value="AAA+_ATPase"/>
</dbReference>
<evidence type="ECO:0000256" key="4">
    <source>
        <dbReference type="ARBA" id="ARBA00022692"/>
    </source>
</evidence>
<dbReference type="PANTHER" id="PTHR19229:SF36">
    <property type="entry name" value="ATP-BINDING CASSETTE SUB-FAMILY A MEMBER 2"/>
    <property type="match status" value="1"/>
</dbReference>
<accession>A0AAD9L1C2</accession>
<feature type="compositionally biased region" description="Low complexity" evidence="10">
    <location>
        <begin position="2149"/>
        <end position="2163"/>
    </location>
</feature>
<gene>
    <name evidence="13" type="ORF">NP493_407g01039</name>
</gene>
<keyword evidence="9 11" id="KW-0472">Membrane</keyword>
<evidence type="ECO:0000313" key="14">
    <source>
        <dbReference type="Proteomes" id="UP001209878"/>
    </source>
</evidence>
<dbReference type="GO" id="GO:0016887">
    <property type="term" value="F:ATP hydrolysis activity"/>
    <property type="evidence" value="ECO:0007669"/>
    <property type="project" value="InterPro"/>
</dbReference>
<dbReference type="Proteomes" id="UP001209878">
    <property type="component" value="Unassembled WGS sequence"/>
</dbReference>